<comment type="caution">
    <text evidence="15">The sequence shown here is derived from an EMBL/GenBank/DDBJ whole genome shotgun (WGS) entry which is preliminary data.</text>
</comment>
<dbReference type="Gene3D" id="2.40.170.20">
    <property type="entry name" value="TonB-dependent receptor, beta-barrel domain"/>
    <property type="match status" value="1"/>
</dbReference>
<proteinExistence type="inferred from homology"/>
<evidence type="ECO:0000256" key="12">
    <source>
        <dbReference type="SAM" id="MobiDB-lite"/>
    </source>
</evidence>
<dbReference type="AlphaFoldDB" id="A0A246IZ77"/>
<dbReference type="InterPro" id="IPR000531">
    <property type="entry name" value="Beta-barrel_TonB"/>
</dbReference>
<dbReference type="OrthoDB" id="99480at2"/>
<evidence type="ECO:0000313" key="15">
    <source>
        <dbReference type="EMBL" id="OWQ85651.1"/>
    </source>
</evidence>
<feature type="domain" description="TonB-dependent receptor-like beta-barrel" evidence="13">
    <location>
        <begin position="249"/>
        <end position="662"/>
    </location>
</feature>
<evidence type="ECO:0000256" key="11">
    <source>
        <dbReference type="RuleBase" id="RU003357"/>
    </source>
</evidence>
<evidence type="ECO:0000256" key="9">
    <source>
        <dbReference type="ARBA" id="ARBA00023237"/>
    </source>
</evidence>
<sequence length="701" mass="75363">MALCGQAAQAQDVDPTRTAAAEETRSNDDRARALHRVEVNGRGGAASARQPGDRSELTLKPGALPTAVQHISDEDISNTNIGRDISNVFRRVPGVLANNIDQGETGNGFRMRGFATQGTHGADTAVYVDGVPQNVPSSQGGAGHGPVFLEWLTGDMIGGIDVVKGPISALYGDQNRAGAVDIRTRDGGAATPSSISVGLETYGLRRTSLVLSNTLATHVAPIDSLLIADLYRNDGYRRASSTDRDTLFWKLSTRLDDARYSLRFTRYVADFQAAGYLLLPDLDKGLDPRSTQADNPGFGNARRSSLVFNRAPADGEGGWYATAYAETLERTRGITTSATQHTVGVDDRDIFGARLSNNVRLGDDAALIVGAEARRDRGDAYRRIDVNRAPSANYVNAQDLDLLTYGVFAQGQWRPARDVKLSAGVRHDRFDYDIDNLKLPAASTTYRRGVTTPRIGASWTVMPELELFANVAQGMRSPAAEQISGSGATGPLGAAGGIVSAVAPSKVRSYDLGFTTAPLAGWTASGSAYYIQNSDEIVGQPDGSFKSVGDTTRKGFELETRWQISGSTRLYASLGRILEAKVNNPAANTGAQLSVPGRQLKGGIQHRRALGDGQLTLNADAYLISDIPYYVGTPATQEREMPTYIRYDLRASYDWRQLQMSVYAVLQPQRFGTEIAYGSAAGLMISPVPRGTVGASLRYFF</sequence>
<dbReference type="GO" id="GO:0044718">
    <property type="term" value="P:siderophore transmembrane transport"/>
    <property type="evidence" value="ECO:0007669"/>
    <property type="project" value="TreeGrafter"/>
</dbReference>
<keyword evidence="16" id="KW-1185">Reference proteome</keyword>
<dbReference type="InterPro" id="IPR037066">
    <property type="entry name" value="Plug_dom_sf"/>
</dbReference>
<feature type="region of interest" description="Disordered" evidence="12">
    <location>
        <begin position="1"/>
        <end position="30"/>
    </location>
</feature>
<dbReference type="EMBL" id="NIOF01000012">
    <property type="protein sequence ID" value="OWQ85651.1"/>
    <property type="molecule type" value="Genomic_DNA"/>
</dbReference>
<dbReference type="PROSITE" id="PS52016">
    <property type="entry name" value="TONB_DEPENDENT_REC_3"/>
    <property type="match status" value="1"/>
</dbReference>
<dbReference type="InterPro" id="IPR039426">
    <property type="entry name" value="TonB-dep_rcpt-like"/>
</dbReference>
<comment type="subcellular location">
    <subcellularLocation>
        <location evidence="1 10">Cell outer membrane</location>
        <topology evidence="1 10">Multi-pass membrane protein</topology>
    </subcellularLocation>
</comment>
<evidence type="ECO:0000256" key="4">
    <source>
        <dbReference type="ARBA" id="ARBA00022452"/>
    </source>
</evidence>
<evidence type="ECO:0000256" key="7">
    <source>
        <dbReference type="ARBA" id="ARBA00023136"/>
    </source>
</evidence>
<dbReference type="SUPFAM" id="SSF56935">
    <property type="entry name" value="Porins"/>
    <property type="match status" value="1"/>
</dbReference>
<evidence type="ECO:0000256" key="1">
    <source>
        <dbReference type="ARBA" id="ARBA00004571"/>
    </source>
</evidence>
<evidence type="ECO:0000256" key="3">
    <source>
        <dbReference type="ARBA" id="ARBA00022448"/>
    </source>
</evidence>
<evidence type="ECO:0000259" key="14">
    <source>
        <dbReference type="Pfam" id="PF07715"/>
    </source>
</evidence>
<protein>
    <submittedName>
        <fullName evidence="15">Ligand-gated channel</fullName>
    </submittedName>
</protein>
<keyword evidence="5 10" id="KW-0812">Transmembrane</keyword>
<evidence type="ECO:0000259" key="13">
    <source>
        <dbReference type="Pfam" id="PF00593"/>
    </source>
</evidence>
<comment type="similarity">
    <text evidence="2 10 11">Belongs to the TonB-dependent receptor family.</text>
</comment>
<organism evidence="15 16">
    <name type="scientific">Roseateles aquatilis</name>
    <dbReference type="NCBI Taxonomy" id="431061"/>
    <lineage>
        <taxon>Bacteria</taxon>
        <taxon>Pseudomonadati</taxon>
        <taxon>Pseudomonadota</taxon>
        <taxon>Betaproteobacteria</taxon>
        <taxon>Burkholderiales</taxon>
        <taxon>Sphaerotilaceae</taxon>
        <taxon>Roseateles</taxon>
    </lineage>
</organism>
<dbReference type="PANTHER" id="PTHR30069">
    <property type="entry name" value="TONB-DEPENDENT OUTER MEMBRANE RECEPTOR"/>
    <property type="match status" value="1"/>
</dbReference>
<evidence type="ECO:0000256" key="10">
    <source>
        <dbReference type="PROSITE-ProRule" id="PRU01360"/>
    </source>
</evidence>
<reference evidence="15 16" key="1">
    <citation type="journal article" date="2008" name="Int. J. Syst. Evol. Microbiol.">
        <title>Description of Roseateles aquatilis sp. nov. and Roseateles terrae sp. nov., in the class Betaproteobacteria, and emended description of the genus Roseateles.</title>
        <authorList>
            <person name="Gomila M."/>
            <person name="Bowien B."/>
            <person name="Falsen E."/>
            <person name="Moore E.R."/>
            <person name="Lalucat J."/>
        </authorList>
    </citation>
    <scope>NUCLEOTIDE SEQUENCE [LARGE SCALE GENOMIC DNA]</scope>
    <source>
        <strain evidence="15 16">CCUG 48205</strain>
    </source>
</reference>
<accession>A0A246IZ77</accession>
<dbReference type="Gene3D" id="2.170.130.10">
    <property type="entry name" value="TonB-dependent receptor, plug domain"/>
    <property type="match status" value="1"/>
</dbReference>
<feature type="compositionally biased region" description="Basic and acidic residues" evidence="12">
    <location>
        <begin position="20"/>
        <end position="30"/>
    </location>
</feature>
<evidence type="ECO:0000256" key="2">
    <source>
        <dbReference type="ARBA" id="ARBA00009810"/>
    </source>
</evidence>
<dbReference type="InterPro" id="IPR012910">
    <property type="entry name" value="Plug_dom"/>
</dbReference>
<dbReference type="PANTHER" id="PTHR30069:SF39">
    <property type="entry name" value="BLL6183 PROTEIN"/>
    <property type="match status" value="1"/>
</dbReference>
<keyword evidence="6 11" id="KW-0798">TonB box</keyword>
<keyword evidence="8" id="KW-0675">Receptor</keyword>
<keyword evidence="7 10" id="KW-0472">Membrane</keyword>
<keyword evidence="4 10" id="KW-1134">Transmembrane beta strand</keyword>
<evidence type="ECO:0000313" key="16">
    <source>
        <dbReference type="Proteomes" id="UP000197468"/>
    </source>
</evidence>
<dbReference type="GO" id="GO:0009279">
    <property type="term" value="C:cell outer membrane"/>
    <property type="evidence" value="ECO:0007669"/>
    <property type="project" value="UniProtKB-SubCell"/>
</dbReference>
<feature type="domain" description="TonB-dependent receptor plug" evidence="14">
    <location>
        <begin position="64"/>
        <end position="178"/>
    </location>
</feature>
<name>A0A246IZ77_9BURK</name>
<evidence type="ECO:0000256" key="6">
    <source>
        <dbReference type="ARBA" id="ARBA00023077"/>
    </source>
</evidence>
<keyword evidence="3 10" id="KW-0813">Transport</keyword>
<dbReference type="GO" id="GO:0015344">
    <property type="term" value="F:siderophore uptake transmembrane transporter activity"/>
    <property type="evidence" value="ECO:0007669"/>
    <property type="project" value="TreeGrafter"/>
</dbReference>
<evidence type="ECO:0000256" key="8">
    <source>
        <dbReference type="ARBA" id="ARBA00023170"/>
    </source>
</evidence>
<dbReference type="InterPro" id="IPR036942">
    <property type="entry name" value="Beta-barrel_TonB_sf"/>
</dbReference>
<evidence type="ECO:0000256" key="5">
    <source>
        <dbReference type="ARBA" id="ARBA00022692"/>
    </source>
</evidence>
<dbReference type="Proteomes" id="UP000197468">
    <property type="component" value="Unassembled WGS sequence"/>
</dbReference>
<dbReference type="Pfam" id="PF00593">
    <property type="entry name" value="TonB_dep_Rec_b-barrel"/>
    <property type="match status" value="1"/>
</dbReference>
<dbReference type="Pfam" id="PF07715">
    <property type="entry name" value="Plug"/>
    <property type="match status" value="1"/>
</dbReference>
<gene>
    <name evidence="15" type="ORF">CDN99_21440</name>
</gene>
<keyword evidence="9 10" id="KW-0998">Cell outer membrane</keyword>